<dbReference type="InterPro" id="IPR036610">
    <property type="entry name" value="PEBP-like_sf"/>
</dbReference>
<dbReference type="PANTHER" id="PTHR30289:SF1">
    <property type="entry name" value="PEBP (PHOSPHATIDYLETHANOLAMINE-BINDING PROTEIN) FAMILY PROTEIN"/>
    <property type="match status" value="1"/>
</dbReference>
<dbReference type="GeneID" id="57091181"/>
<dbReference type="InterPro" id="IPR008914">
    <property type="entry name" value="PEBP"/>
</dbReference>
<dbReference type="RefSeq" id="WP_003567772.1">
    <property type="nucleotide sequence ID" value="NZ_BAYM01000152.1"/>
</dbReference>
<dbReference type="SUPFAM" id="SSF49777">
    <property type="entry name" value="PEBP-like"/>
    <property type="match status" value="1"/>
</dbReference>
<dbReference type="InterPro" id="IPR005247">
    <property type="entry name" value="YbhB_YbcL/LppC-like"/>
</dbReference>
<dbReference type="EMBL" id="BAYM01000152">
    <property type="protein sequence ID" value="GAN37385.1"/>
    <property type="molecule type" value="Genomic_DNA"/>
</dbReference>
<protein>
    <submittedName>
        <fullName evidence="1">Phospholipid-binding protein</fullName>
    </submittedName>
</protein>
<comment type="caution">
    <text evidence="1">The sequence shown here is derived from an EMBL/GenBank/DDBJ whole genome shotgun (WGS) entry which is preliminary data.</text>
</comment>
<dbReference type="PANTHER" id="PTHR30289">
    <property type="entry name" value="UNCHARACTERIZED PROTEIN YBCL-RELATED"/>
    <property type="match status" value="1"/>
</dbReference>
<dbReference type="NCBIfam" id="TIGR00481">
    <property type="entry name" value="YbhB/YbcL family Raf kinase inhibitor-like protein"/>
    <property type="match status" value="1"/>
</dbReference>
<name>A0A0C9NZA1_LACPA</name>
<dbReference type="Proteomes" id="UP000032552">
    <property type="component" value="Unassembled WGS sequence"/>
</dbReference>
<dbReference type="AlphaFoldDB" id="A0A0C9NZA1"/>
<accession>A0A0C9NZA1</accession>
<proteinExistence type="predicted"/>
<organism evidence="1 2">
    <name type="scientific">Lacticaseibacillus paracasei NRIC 0644</name>
    <dbReference type="NCBI Taxonomy" id="1435038"/>
    <lineage>
        <taxon>Bacteria</taxon>
        <taxon>Bacillati</taxon>
        <taxon>Bacillota</taxon>
        <taxon>Bacilli</taxon>
        <taxon>Lactobacillales</taxon>
        <taxon>Lactobacillaceae</taxon>
        <taxon>Lacticaseibacillus</taxon>
    </lineage>
</organism>
<dbReference type="Gene3D" id="3.90.280.10">
    <property type="entry name" value="PEBP-like"/>
    <property type="match status" value="1"/>
</dbReference>
<reference evidence="2" key="1">
    <citation type="submission" date="2014-05" db="EMBL/GenBank/DDBJ databases">
        <title>Whole genome sequencing of Lactobacillus casei NRIC0644.</title>
        <authorList>
            <person name="Atarashi H."/>
            <person name="Yoshida Y."/>
            <person name="Fujimura S."/>
            <person name="Tanaka N."/>
            <person name="Shiwa Y."/>
            <person name="Yoshikawa H."/>
            <person name="Okada S."/>
            <person name="Nakagawa J."/>
        </authorList>
    </citation>
    <scope>NUCLEOTIDE SEQUENCE [LARGE SCALE GENOMIC DNA]</scope>
    <source>
        <strain evidence="2">NRIC0644</strain>
    </source>
</reference>
<dbReference type="Pfam" id="PF01161">
    <property type="entry name" value="PBP"/>
    <property type="match status" value="1"/>
</dbReference>
<gene>
    <name evidence="1" type="ORF">LC0644_1974</name>
</gene>
<sequence>MKLSVPLINGQLADRYGKHASGSDVKNGYPITSFPFTIEDAPAETVSFALWFLDYDAVPVGGLPWIHWNVANIPADSTTFPAGASHTNKVPMVEGKNATAGHLVGNTDPFTQAGYVGPQPPDKDHDYTLIVFALDTKLPLQAGFWLNEARHAMKGHILAQAEIDLPSRV</sequence>
<evidence type="ECO:0000313" key="1">
    <source>
        <dbReference type="EMBL" id="GAN37385.1"/>
    </source>
</evidence>
<evidence type="ECO:0000313" key="2">
    <source>
        <dbReference type="Proteomes" id="UP000032552"/>
    </source>
</evidence>
<dbReference type="CDD" id="cd00865">
    <property type="entry name" value="PEBP_bact_arch"/>
    <property type="match status" value="1"/>
</dbReference>